<name>A0ABR8LYW1_9FLAO</name>
<dbReference type="RefSeq" id="WP_099568657.1">
    <property type="nucleotide sequence ID" value="NZ_JACXXF010000006.1"/>
</dbReference>
<dbReference type="Pfam" id="PF14129">
    <property type="entry name" value="DUF4296"/>
    <property type="match status" value="1"/>
</dbReference>
<gene>
    <name evidence="3" type="ORF">IEG06_11940</name>
</gene>
<feature type="domain" description="DUF4296" evidence="2">
    <location>
        <begin position="28"/>
        <end position="107"/>
    </location>
</feature>
<organism evidence="3 4">
    <name type="scientific">Olleya marilimosa</name>
    <dbReference type="NCBI Taxonomy" id="272164"/>
    <lineage>
        <taxon>Bacteria</taxon>
        <taxon>Pseudomonadati</taxon>
        <taxon>Bacteroidota</taxon>
        <taxon>Flavobacteriia</taxon>
        <taxon>Flavobacteriales</taxon>
        <taxon>Flavobacteriaceae</taxon>
    </lineage>
</organism>
<comment type="caution">
    <text evidence="3">The sequence shown here is derived from an EMBL/GenBank/DDBJ whole genome shotgun (WGS) entry which is preliminary data.</text>
</comment>
<keyword evidence="4" id="KW-1185">Reference proteome</keyword>
<evidence type="ECO:0000256" key="1">
    <source>
        <dbReference type="SAM" id="Phobius"/>
    </source>
</evidence>
<evidence type="ECO:0000313" key="4">
    <source>
        <dbReference type="Proteomes" id="UP000627521"/>
    </source>
</evidence>
<evidence type="ECO:0000313" key="3">
    <source>
        <dbReference type="EMBL" id="MBD3864164.1"/>
    </source>
</evidence>
<proteinExistence type="predicted"/>
<feature type="transmembrane region" description="Helical" evidence="1">
    <location>
        <begin position="6"/>
        <end position="22"/>
    </location>
</feature>
<dbReference type="Proteomes" id="UP000627521">
    <property type="component" value="Unassembled WGS sequence"/>
</dbReference>
<keyword evidence="1" id="KW-0472">Membrane</keyword>
<protein>
    <submittedName>
        <fullName evidence="3">DUF4296 domain-containing protein</fullName>
    </submittedName>
</protein>
<dbReference type="PROSITE" id="PS51257">
    <property type="entry name" value="PROKAR_LIPOPROTEIN"/>
    <property type="match status" value="1"/>
</dbReference>
<keyword evidence="1" id="KW-0812">Transmembrane</keyword>
<evidence type="ECO:0000259" key="2">
    <source>
        <dbReference type="Pfam" id="PF14129"/>
    </source>
</evidence>
<dbReference type="InterPro" id="IPR025381">
    <property type="entry name" value="DUF4296"/>
</dbReference>
<accession>A0ABR8LYW1</accession>
<reference evidence="3 4" key="1">
    <citation type="submission" date="2020-09" db="EMBL/GenBank/DDBJ databases">
        <title>Bacillus nautilus sp. nov., Chryseoglobus crepusculi sp. nov, and Psychrobacter noctis sp. nov., isolated from deep-sea sponges from the equatorial Atlantic.</title>
        <authorList>
            <person name="Stennett H.L."/>
            <person name="Williams S.E."/>
        </authorList>
    </citation>
    <scope>NUCLEOTIDE SEQUENCE [LARGE SCALE GENOMIC DNA]</scope>
    <source>
        <strain evidence="3 4">28M-24</strain>
    </source>
</reference>
<dbReference type="EMBL" id="JACXXH010000006">
    <property type="protein sequence ID" value="MBD3864164.1"/>
    <property type="molecule type" value="Genomic_DNA"/>
</dbReference>
<sequence length="142" mass="16665">MLKQNIVIYIFITLLFVSCYGIDRPKKPENLMSKDKMVDVLVELALVSSAKGINKRELENKGIVPDTFVYKKHKIDSTIFANSNNYYAYDIDEYSQIYKDVRDSLESLRIFYKDVEKKENLIKDKELKETLKDKVKRVKTAK</sequence>
<keyword evidence="1" id="KW-1133">Transmembrane helix</keyword>